<evidence type="ECO:0000256" key="3">
    <source>
        <dbReference type="ARBA" id="ARBA00023002"/>
    </source>
</evidence>
<evidence type="ECO:0000256" key="1">
    <source>
        <dbReference type="ARBA" id="ARBA00022630"/>
    </source>
</evidence>
<dbReference type="InterPro" id="IPR036661">
    <property type="entry name" value="Luciferase-like_sf"/>
</dbReference>
<feature type="compositionally biased region" description="Low complexity" evidence="5">
    <location>
        <begin position="261"/>
        <end position="279"/>
    </location>
</feature>
<keyword evidence="4 7" id="KW-0503">Monooxygenase</keyword>
<dbReference type="InterPro" id="IPR050172">
    <property type="entry name" value="SsuD_RutA_monooxygenase"/>
</dbReference>
<accession>A0A1H6G147</accession>
<feature type="domain" description="Luciferase-like" evidence="6">
    <location>
        <begin position="13"/>
        <end position="324"/>
    </location>
</feature>
<gene>
    <name evidence="7" type="ORF">SAMN02745716_2012</name>
</gene>
<evidence type="ECO:0000259" key="6">
    <source>
        <dbReference type="Pfam" id="PF00296"/>
    </source>
</evidence>
<proteinExistence type="predicted"/>
<dbReference type="EMBL" id="FNWJ01000002">
    <property type="protein sequence ID" value="SEH15625.1"/>
    <property type="molecule type" value="Genomic_DNA"/>
</dbReference>
<dbReference type="Proteomes" id="UP000222056">
    <property type="component" value="Unassembled WGS sequence"/>
</dbReference>
<dbReference type="STRING" id="29539.SAMN02745716_2012"/>
<name>A0A1H6G147_THEAL</name>
<dbReference type="InterPro" id="IPR011251">
    <property type="entry name" value="Luciferase-like_dom"/>
</dbReference>
<evidence type="ECO:0000256" key="2">
    <source>
        <dbReference type="ARBA" id="ARBA00022643"/>
    </source>
</evidence>
<dbReference type="RefSeq" id="WP_177169470.1">
    <property type="nucleotide sequence ID" value="NZ_FNWJ01000002.1"/>
</dbReference>
<dbReference type="GO" id="GO:0008726">
    <property type="term" value="F:alkanesulfonate monooxygenase activity"/>
    <property type="evidence" value="ECO:0007669"/>
    <property type="project" value="TreeGrafter"/>
</dbReference>
<organism evidence="7 8">
    <name type="scientific">Thermoleophilum album</name>
    <dbReference type="NCBI Taxonomy" id="29539"/>
    <lineage>
        <taxon>Bacteria</taxon>
        <taxon>Bacillati</taxon>
        <taxon>Actinomycetota</taxon>
        <taxon>Thermoleophilia</taxon>
        <taxon>Thermoleophilales</taxon>
        <taxon>Thermoleophilaceae</taxon>
        <taxon>Thermoleophilum</taxon>
    </lineage>
</organism>
<dbReference type="GO" id="GO:0046306">
    <property type="term" value="P:alkanesulfonate catabolic process"/>
    <property type="evidence" value="ECO:0007669"/>
    <property type="project" value="TreeGrafter"/>
</dbReference>
<dbReference type="AlphaFoldDB" id="A0A1H6G147"/>
<keyword evidence="2" id="KW-0288">FMN</keyword>
<dbReference type="SUPFAM" id="SSF51679">
    <property type="entry name" value="Bacterial luciferase-like"/>
    <property type="match status" value="1"/>
</dbReference>
<keyword evidence="3" id="KW-0560">Oxidoreductase</keyword>
<dbReference type="PANTHER" id="PTHR42847">
    <property type="entry name" value="ALKANESULFONATE MONOOXYGENASE"/>
    <property type="match status" value="1"/>
</dbReference>
<dbReference type="PANTHER" id="PTHR42847:SF4">
    <property type="entry name" value="ALKANESULFONATE MONOOXYGENASE-RELATED"/>
    <property type="match status" value="1"/>
</dbReference>
<sequence length="356" mass="39422">MFPARNLLRVFATCPQSKDHSPADYRRRVADVARWSEQAGCEGILVYTDNSICDPWLVAQALIAATKRIVPLVAVQPVYMHPYTVAKLVTSLAYLHGRKVALNMLAGGFRGDLLALGDDTEHDLRYQRTAEYTRIVMALLRGEKVTFEGRWWTVRQLALEPPLPPELMPEVLVSGSSPAGLRTAAELGATPVRYPRPPGEESDLRGGVRVGIVARPSAEEAWSVARDRFPGDRKGQLLHRLAMQISDSHWHRQLASREHAAPAPYAAATPDAPATPGTAGQQAEEPNPYWLWPFQNYKTFCPYLVGSYERVGRELAAYVKQGADLFILDIPPTREELEHVRQAFALAAAELAAVGR</sequence>
<evidence type="ECO:0000256" key="4">
    <source>
        <dbReference type="ARBA" id="ARBA00023033"/>
    </source>
</evidence>
<dbReference type="Gene3D" id="3.20.20.30">
    <property type="entry name" value="Luciferase-like domain"/>
    <property type="match status" value="1"/>
</dbReference>
<reference evidence="8" key="1">
    <citation type="submission" date="2016-10" db="EMBL/GenBank/DDBJ databases">
        <authorList>
            <person name="Varghese N."/>
            <person name="Submissions S."/>
        </authorList>
    </citation>
    <scope>NUCLEOTIDE SEQUENCE [LARGE SCALE GENOMIC DNA]</scope>
    <source>
        <strain evidence="8">ATCC 35263</strain>
    </source>
</reference>
<evidence type="ECO:0000256" key="5">
    <source>
        <dbReference type="SAM" id="MobiDB-lite"/>
    </source>
</evidence>
<evidence type="ECO:0000313" key="8">
    <source>
        <dbReference type="Proteomes" id="UP000222056"/>
    </source>
</evidence>
<feature type="region of interest" description="Disordered" evidence="5">
    <location>
        <begin position="259"/>
        <end position="284"/>
    </location>
</feature>
<dbReference type="Pfam" id="PF00296">
    <property type="entry name" value="Bac_luciferase"/>
    <property type="match status" value="1"/>
</dbReference>
<keyword evidence="8" id="KW-1185">Reference proteome</keyword>
<keyword evidence="1" id="KW-0285">Flavoprotein</keyword>
<protein>
    <submittedName>
        <fullName evidence="7">Alkanesulfonate monooxygenase</fullName>
    </submittedName>
</protein>
<evidence type="ECO:0000313" key="7">
    <source>
        <dbReference type="EMBL" id="SEH15625.1"/>
    </source>
</evidence>